<name>A0A9D1JW68_9PROT</name>
<reference evidence="1" key="1">
    <citation type="submission" date="2020-10" db="EMBL/GenBank/DDBJ databases">
        <authorList>
            <person name="Gilroy R."/>
        </authorList>
    </citation>
    <scope>NUCLEOTIDE SEQUENCE</scope>
    <source>
        <strain evidence="1">ChiGjej3B3-5194</strain>
    </source>
</reference>
<sequence length="118" mass="13776">MSRNKYQRYKDWPEPEIMESWTAKTTVAYSDCPKYKAGDEIQVWIGVNYDYMVYNLRKDFRFADPERPDNEKASISYDELEKYKEENSYKTVGAISGNQLLSNAPKEIADRLAACPQV</sequence>
<proteinExistence type="predicted"/>
<reference evidence="1" key="2">
    <citation type="journal article" date="2021" name="PeerJ">
        <title>Extensive microbial diversity within the chicken gut microbiome revealed by metagenomics and culture.</title>
        <authorList>
            <person name="Gilroy R."/>
            <person name="Ravi A."/>
            <person name="Getino M."/>
            <person name="Pursley I."/>
            <person name="Horton D.L."/>
            <person name="Alikhan N.F."/>
            <person name="Baker D."/>
            <person name="Gharbi K."/>
            <person name="Hall N."/>
            <person name="Watson M."/>
            <person name="Adriaenssens E.M."/>
            <person name="Foster-Nyarko E."/>
            <person name="Jarju S."/>
            <person name="Secka A."/>
            <person name="Antonio M."/>
            <person name="Oren A."/>
            <person name="Chaudhuri R.R."/>
            <person name="La Ragione R."/>
            <person name="Hildebrand F."/>
            <person name="Pallen M.J."/>
        </authorList>
    </citation>
    <scope>NUCLEOTIDE SEQUENCE</scope>
    <source>
        <strain evidence="1">ChiGjej3B3-5194</strain>
    </source>
</reference>
<organism evidence="1 2">
    <name type="scientific">Candidatus Enterousia intestinigallinarum</name>
    <dbReference type="NCBI Taxonomy" id="2840790"/>
    <lineage>
        <taxon>Bacteria</taxon>
        <taxon>Pseudomonadati</taxon>
        <taxon>Pseudomonadota</taxon>
        <taxon>Alphaproteobacteria</taxon>
        <taxon>Candidatus Enterousia</taxon>
    </lineage>
</organism>
<comment type="caution">
    <text evidence="1">The sequence shown here is derived from an EMBL/GenBank/DDBJ whole genome shotgun (WGS) entry which is preliminary data.</text>
</comment>
<protein>
    <submittedName>
        <fullName evidence="1">Uncharacterized protein</fullName>
    </submittedName>
</protein>
<dbReference type="AlphaFoldDB" id="A0A9D1JW68"/>
<dbReference type="Proteomes" id="UP000886742">
    <property type="component" value="Unassembled WGS sequence"/>
</dbReference>
<gene>
    <name evidence="1" type="ORF">IAD02_01565</name>
</gene>
<dbReference type="EMBL" id="DVJI01000008">
    <property type="protein sequence ID" value="HIS70658.1"/>
    <property type="molecule type" value="Genomic_DNA"/>
</dbReference>
<evidence type="ECO:0000313" key="1">
    <source>
        <dbReference type="EMBL" id="HIS70658.1"/>
    </source>
</evidence>
<evidence type="ECO:0000313" key="2">
    <source>
        <dbReference type="Proteomes" id="UP000886742"/>
    </source>
</evidence>
<accession>A0A9D1JW68</accession>